<sequence>MGVTRKSVVFVVVVTFVGLLTYSYHLELGFSLTTSMIATAPSPFTIHQCHPDPLATLLHDPHPLFETNEDYLMPYLRKEGIPAQNGVGMRRERLDPVERYLFRQPPTTDTRCLPEELNSTVRIISPRDRYTVGDTVQIRLDLYTGYGTPRHSGGDDVRIWLKSASSNSSAVAKVTDLNNGSYLADAVLKWPGVTLVRVSLTHPQEYLRELSYLFHTIHSLRWITDVFTNDDGITEVCKTRMTASQRYAKQ</sequence>
<dbReference type="AlphaFoldDB" id="A0AAN9AWR2"/>
<evidence type="ECO:0000313" key="1">
    <source>
        <dbReference type="EMBL" id="KAK7094452.1"/>
    </source>
</evidence>
<dbReference type="InterPro" id="IPR013783">
    <property type="entry name" value="Ig-like_fold"/>
</dbReference>
<keyword evidence="2" id="KW-1185">Reference proteome</keyword>
<name>A0AAN9AWR2_9CAEN</name>
<proteinExistence type="predicted"/>
<gene>
    <name evidence="1" type="ORF">V1264_006012</name>
</gene>
<accession>A0AAN9AWR2</accession>
<evidence type="ECO:0000313" key="2">
    <source>
        <dbReference type="Proteomes" id="UP001374579"/>
    </source>
</evidence>
<reference evidence="1 2" key="1">
    <citation type="submission" date="2024-02" db="EMBL/GenBank/DDBJ databases">
        <title>Chromosome-scale genome assembly of the rough periwinkle Littorina saxatilis.</title>
        <authorList>
            <person name="De Jode A."/>
            <person name="Faria R."/>
            <person name="Formenti G."/>
            <person name="Sims Y."/>
            <person name="Smith T.P."/>
            <person name="Tracey A."/>
            <person name="Wood J.M.D."/>
            <person name="Zagrodzka Z.B."/>
            <person name="Johannesson K."/>
            <person name="Butlin R.K."/>
            <person name="Leder E.H."/>
        </authorList>
    </citation>
    <scope>NUCLEOTIDE SEQUENCE [LARGE SCALE GENOMIC DNA]</scope>
    <source>
        <strain evidence="1">Snail1</strain>
        <tissue evidence="1">Muscle</tissue>
    </source>
</reference>
<dbReference type="Proteomes" id="UP001374579">
    <property type="component" value="Unassembled WGS sequence"/>
</dbReference>
<dbReference type="SUPFAM" id="SSF81296">
    <property type="entry name" value="E set domains"/>
    <property type="match status" value="1"/>
</dbReference>
<dbReference type="EMBL" id="JBAMIC010000018">
    <property type="protein sequence ID" value="KAK7094452.1"/>
    <property type="molecule type" value="Genomic_DNA"/>
</dbReference>
<protein>
    <submittedName>
        <fullName evidence="1">Uncharacterized protein</fullName>
    </submittedName>
</protein>
<dbReference type="PANTHER" id="PTHR16165:SF5">
    <property type="entry name" value="NXPE FAMILY MEMBER 3"/>
    <property type="match status" value="1"/>
</dbReference>
<organism evidence="1 2">
    <name type="scientific">Littorina saxatilis</name>
    <dbReference type="NCBI Taxonomy" id="31220"/>
    <lineage>
        <taxon>Eukaryota</taxon>
        <taxon>Metazoa</taxon>
        <taxon>Spiralia</taxon>
        <taxon>Lophotrochozoa</taxon>
        <taxon>Mollusca</taxon>
        <taxon>Gastropoda</taxon>
        <taxon>Caenogastropoda</taxon>
        <taxon>Littorinimorpha</taxon>
        <taxon>Littorinoidea</taxon>
        <taxon>Littorinidae</taxon>
        <taxon>Littorina</taxon>
    </lineage>
</organism>
<dbReference type="Gene3D" id="2.60.40.10">
    <property type="entry name" value="Immunoglobulins"/>
    <property type="match status" value="1"/>
</dbReference>
<dbReference type="PANTHER" id="PTHR16165">
    <property type="entry name" value="NXPE FAMILY MEMBER"/>
    <property type="match status" value="1"/>
</dbReference>
<dbReference type="InterPro" id="IPR014756">
    <property type="entry name" value="Ig_E-set"/>
</dbReference>
<comment type="caution">
    <text evidence="1">The sequence shown here is derived from an EMBL/GenBank/DDBJ whole genome shotgun (WGS) entry which is preliminary data.</text>
</comment>